<feature type="transmembrane region" description="Helical" evidence="6">
    <location>
        <begin position="50"/>
        <end position="70"/>
    </location>
</feature>
<sequence length="538" mass="59085">MWRKNQSFHCKVAALSMVLISESISSTLVLPFVGLFVAHLQNITPDEAGFLSGLLVSVFQLGQMLTAKMWGRMSDRFGRKPMIQLGLFFNAAAAAFFGVSTSIEFCVLMRFLHGCANGNVLVAKTVIADITDKSNEGIGFSAISLFWGVGSIVGPSLGGLLYDPGKNPGISQFFPNDEQTRNIFIIHPAMLPTMVITVFSLLVLISTCFFLPETSKNTVDPLLSLCFRRKTVAIAIEEEVEVEERSLDLDDVRSPILIQGENTFTSRNTETPHLTPSMSSGKALDDTLQCNTSSEAGSAMIGMRNRKQELFLGDADSEGSKTLGRFGYREALQTPSTRTVLLMYMCIASTECALLEVIPLWAIASIEKGGLSLTSPDVGWLMGISAVVCVFANINFGPLLRCVQSNRFLWDFSVIVWALTSILTPCAIFFPREWVFTYVTILSSIREAVLSWAYALIYLFVARSAPESHVGAMNGIAQAIGSFSRMLTMLVLPPLFAWSLQSAQPFPFNHHFVFWLTSIPLLLSYLFSSLLPAFILSG</sequence>
<feature type="transmembrane region" description="Helical" evidence="6">
    <location>
        <begin position="436"/>
        <end position="461"/>
    </location>
</feature>
<dbReference type="CDD" id="cd17330">
    <property type="entry name" value="MFS_SLC46_TetA_like"/>
    <property type="match status" value="1"/>
</dbReference>
<comment type="caution">
    <text evidence="8">The sequence shown here is derived from an EMBL/GenBank/DDBJ whole genome shotgun (WGS) entry which is preliminary data.</text>
</comment>
<dbReference type="EMBL" id="NBCO01000004">
    <property type="protein sequence ID" value="ORC92188.1"/>
    <property type="molecule type" value="Genomic_DNA"/>
</dbReference>
<evidence type="ECO:0000313" key="8">
    <source>
        <dbReference type="EMBL" id="ORC92188.1"/>
    </source>
</evidence>
<keyword evidence="9" id="KW-1185">Reference proteome</keyword>
<dbReference type="GeneID" id="39982376"/>
<gene>
    <name evidence="8" type="ORF">TM35_000044020</name>
</gene>
<dbReference type="RefSeq" id="XP_028886254.1">
    <property type="nucleotide sequence ID" value="XM_029022596.1"/>
</dbReference>
<proteinExistence type="predicted"/>
<keyword evidence="5 6" id="KW-0472">Membrane</keyword>
<evidence type="ECO:0000259" key="7">
    <source>
        <dbReference type="PROSITE" id="PS50850"/>
    </source>
</evidence>
<comment type="subcellular location">
    <subcellularLocation>
        <location evidence="1">Membrane</location>
        <topology evidence="1">Multi-pass membrane protein</topology>
    </subcellularLocation>
</comment>
<dbReference type="InterPro" id="IPR001958">
    <property type="entry name" value="Tet-R_TetA/multi-R_MdtG-like"/>
</dbReference>
<feature type="transmembrane region" description="Helical" evidence="6">
    <location>
        <begin position="341"/>
        <end position="366"/>
    </location>
</feature>
<dbReference type="PANTHER" id="PTHR23504:SF15">
    <property type="entry name" value="MAJOR FACILITATOR SUPERFAMILY (MFS) PROFILE DOMAIN-CONTAINING PROTEIN"/>
    <property type="match status" value="1"/>
</dbReference>
<feature type="domain" description="Major facilitator superfamily (MFS) profile" evidence="7">
    <location>
        <begin position="11"/>
        <end position="536"/>
    </location>
</feature>
<feature type="transmembrane region" description="Helical" evidence="6">
    <location>
        <begin position="139"/>
        <end position="162"/>
    </location>
</feature>
<keyword evidence="3 6" id="KW-0812">Transmembrane</keyword>
<name>A0A1X0P5R5_9TRYP</name>
<evidence type="ECO:0000313" key="9">
    <source>
        <dbReference type="Proteomes" id="UP000192257"/>
    </source>
</evidence>
<keyword evidence="2" id="KW-0813">Transport</keyword>
<feature type="transmembrane region" description="Helical" evidence="6">
    <location>
        <begin position="12"/>
        <end position="38"/>
    </location>
</feature>
<dbReference type="PRINTS" id="PR01035">
    <property type="entry name" value="TCRTETA"/>
</dbReference>
<dbReference type="GO" id="GO:0022857">
    <property type="term" value="F:transmembrane transporter activity"/>
    <property type="evidence" value="ECO:0007669"/>
    <property type="project" value="InterPro"/>
</dbReference>
<feature type="transmembrane region" description="Helical" evidence="6">
    <location>
        <begin position="378"/>
        <end position="396"/>
    </location>
</feature>
<evidence type="ECO:0000256" key="2">
    <source>
        <dbReference type="ARBA" id="ARBA00022448"/>
    </source>
</evidence>
<protein>
    <submittedName>
        <fullName evidence="8">Putative transporter</fullName>
    </submittedName>
</protein>
<evidence type="ECO:0000256" key="1">
    <source>
        <dbReference type="ARBA" id="ARBA00004141"/>
    </source>
</evidence>
<evidence type="ECO:0000256" key="5">
    <source>
        <dbReference type="ARBA" id="ARBA00023136"/>
    </source>
</evidence>
<dbReference type="Proteomes" id="UP000192257">
    <property type="component" value="Unassembled WGS sequence"/>
</dbReference>
<evidence type="ECO:0000256" key="6">
    <source>
        <dbReference type="SAM" id="Phobius"/>
    </source>
</evidence>
<dbReference type="VEuPathDB" id="TriTrypDB:TM35_000044020"/>
<feature type="transmembrane region" description="Helical" evidence="6">
    <location>
        <begin position="482"/>
        <end position="500"/>
    </location>
</feature>
<evidence type="ECO:0000256" key="3">
    <source>
        <dbReference type="ARBA" id="ARBA00022692"/>
    </source>
</evidence>
<feature type="transmembrane region" description="Helical" evidence="6">
    <location>
        <begin position="82"/>
        <end position="101"/>
    </location>
</feature>
<dbReference type="Gene3D" id="1.20.1250.20">
    <property type="entry name" value="MFS general substrate transporter like domains"/>
    <property type="match status" value="1"/>
</dbReference>
<dbReference type="InterPro" id="IPR036259">
    <property type="entry name" value="MFS_trans_sf"/>
</dbReference>
<dbReference type="PANTHER" id="PTHR23504">
    <property type="entry name" value="MAJOR FACILITATOR SUPERFAMILY DOMAIN-CONTAINING PROTEIN 10"/>
    <property type="match status" value="1"/>
</dbReference>
<keyword evidence="4 6" id="KW-1133">Transmembrane helix</keyword>
<feature type="transmembrane region" description="Helical" evidence="6">
    <location>
        <begin position="408"/>
        <end position="430"/>
    </location>
</feature>
<dbReference type="OrthoDB" id="419616at2759"/>
<dbReference type="PROSITE" id="PS50850">
    <property type="entry name" value="MFS"/>
    <property type="match status" value="1"/>
</dbReference>
<organism evidence="8 9">
    <name type="scientific">Trypanosoma theileri</name>
    <dbReference type="NCBI Taxonomy" id="67003"/>
    <lineage>
        <taxon>Eukaryota</taxon>
        <taxon>Discoba</taxon>
        <taxon>Euglenozoa</taxon>
        <taxon>Kinetoplastea</taxon>
        <taxon>Metakinetoplastina</taxon>
        <taxon>Trypanosomatida</taxon>
        <taxon>Trypanosomatidae</taxon>
        <taxon>Trypanosoma</taxon>
    </lineage>
</organism>
<dbReference type="InterPro" id="IPR020846">
    <property type="entry name" value="MFS_dom"/>
</dbReference>
<dbReference type="GO" id="GO:0016020">
    <property type="term" value="C:membrane"/>
    <property type="evidence" value="ECO:0007669"/>
    <property type="project" value="UniProtKB-SubCell"/>
</dbReference>
<feature type="transmembrane region" description="Helical" evidence="6">
    <location>
        <begin position="512"/>
        <end position="536"/>
    </location>
</feature>
<dbReference type="InterPro" id="IPR011701">
    <property type="entry name" value="MFS"/>
</dbReference>
<dbReference type="SUPFAM" id="SSF103473">
    <property type="entry name" value="MFS general substrate transporter"/>
    <property type="match status" value="1"/>
</dbReference>
<dbReference type="AlphaFoldDB" id="A0A1X0P5R5"/>
<evidence type="ECO:0000256" key="4">
    <source>
        <dbReference type="ARBA" id="ARBA00022989"/>
    </source>
</evidence>
<accession>A0A1X0P5R5</accession>
<feature type="transmembrane region" description="Helical" evidence="6">
    <location>
        <begin position="182"/>
        <end position="211"/>
    </location>
</feature>
<reference evidence="8 9" key="1">
    <citation type="submission" date="2017-03" db="EMBL/GenBank/DDBJ databases">
        <title>An alternative strategy for trypanosome survival in the mammalian bloodstream revealed through genome and transcriptome analysis of the ubiquitous bovine parasite Trypanosoma (Megatrypanum) theileri.</title>
        <authorList>
            <person name="Kelly S."/>
            <person name="Ivens A."/>
            <person name="Mott A."/>
            <person name="O'Neill E."/>
            <person name="Emms D."/>
            <person name="Macleod O."/>
            <person name="Voorheis P."/>
            <person name="Matthews J."/>
            <person name="Matthews K."/>
            <person name="Carrington M."/>
        </authorList>
    </citation>
    <scope>NUCLEOTIDE SEQUENCE [LARGE SCALE GENOMIC DNA]</scope>
    <source>
        <strain evidence="8">Edinburgh</strain>
    </source>
</reference>
<dbReference type="Pfam" id="PF07690">
    <property type="entry name" value="MFS_1"/>
    <property type="match status" value="1"/>
</dbReference>